<protein>
    <submittedName>
        <fullName evidence="3">Zinc-binding dehydrogenase</fullName>
    </submittedName>
</protein>
<dbReference type="SUPFAM" id="SSF50129">
    <property type="entry name" value="GroES-like"/>
    <property type="match status" value="1"/>
</dbReference>
<dbReference type="EMBL" id="JBBHLI010000001">
    <property type="protein sequence ID" value="MEK9499543.1"/>
    <property type="molecule type" value="Genomic_DNA"/>
</dbReference>
<dbReference type="SUPFAM" id="SSF51735">
    <property type="entry name" value="NAD(P)-binding Rossmann-fold domains"/>
    <property type="match status" value="1"/>
</dbReference>
<organism evidence="3 4">
    <name type="scientific">Gaopeijia maritima</name>
    <dbReference type="NCBI Taxonomy" id="3119007"/>
    <lineage>
        <taxon>Bacteria</taxon>
        <taxon>Pseudomonadati</taxon>
        <taxon>Gemmatimonadota</taxon>
        <taxon>Longimicrobiia</taxon>
        <taxon>Gaopeijiales</taxon>
        <taxon>Gaopeijiaceae</taxon>
        <taxon>Gaopeijia</taxon>
    </lineage>
</organism>
<comment type="caution">
    <text evidence="3">The sequence shown here is derived from an EMBL/GenBank/DDBJ whole genome shotgun (WGS) entry which is preliminary data.</text>
</comment>
<gene>
    <name evidence="3" type="ORF">WI372_00935</name>
</gene>
<evidence type="ECO:0000259" key="2">
    <source>
        <dbReference type="SMART" id="SM00829"/>
    </source>
</evidence>
<evidence type="ECO:0000313" key="4">
    <source>
        <dbReference type="Proteomes" id="UP001484239"/>
    </source>
</evidence>
<accession>A0ABU9E496</accession>
<dbReference type="Pfam" id="PF08240">
    <property type="entry name" value="ADH_N"/>
    <property type="match status" value="1"/>
</dbReference>
<dbReference type="InterPro" id="IPR011032">
    <property type="entry name" value="GroES-like_sf"/>
</dbReference>
<dbReference type="InterPro" id="IPR020843">
    <property type="entry name" value="ER"/>
</dbReference>
<keyword evidence="4" id="KW-1185">Reference proteome</keyword>
<dbReference type="InterPro" id="IPR013149">
    <property type="entry name" value="ADH-like_C"/>
</dbReference>
<name>A0ABU9E496_9BACT</name>
<dbReference type="Proteomes" id="UP001484239">
    <property type="component" value="Unassembled WGS sequence"/>
</dbReference>
<dbReference type="InterPro" id="IPR036291">
    <property type="entry name" value="NAD(P)-bd_dom_sf"/>
</dbReference>
<sequence>MDTMRAAVFHENGDPEVVVVEERPRPEPGPGEVRIRVRASALNHLDLWVRRGLPIETTMPHIGGSDLAGEVERVGPGVAADLVGTRVVVDPSLGYDEFYERPDRGAAFADPPLRLIGEHTDGGLAEFVVVPAENCVQLPNGVSFEAAAAASLAAVTAWRAVIGRGRLTPGESVLVTGGSGGVSTLAVQVARHAGARVHAVTSGADNVARLRDLGAHHAYDRTDGDWVKALKADTSRRGVDLAIDSVGEAMWESVLRSLAVGGRVVCYGATTGPRVTADLRHVFWKQLSILGSTMGTPAEYRRAMQLVFDGHVEAPIHDVLPLGDTRRAHERLEAGGVFGKLVIRPDA</sequence>
<keyword evidence="1" id="KW-0521">NADP</keyword>
<dbReference type="SMART" id="SM00829">
    <property type="entry name" value="PKS_ER"/>
    <property type="match status" value="1"/>
</dbReference>
<dbReference type="RefSeq" id="WP_405286176.1">
    <property type="nucleotide sequence ID" value="NZ_JBBHLI010000001.1"/>
</dbReference>
<proteinExistence type="predicted"/>
<dbReference type="PANTHER" id="PTHR44154">
    <property type="entry name" value="QUINONE OXIDOREDUCTASE"/>
    <property type="match status" value="1"/>
</dbReference>
<dbReference type="InterPro" id="IPR051603">
    <property type="entry name" value="Zinc-ADH_QOR/CCCR"/>
</dbReference>
<reference evidence="3 4" key="1">
    <citation type="submission" date="2024-02" db="EMBL/GenBank/DDBJ databases">
        <title>A novel Gemmatimonadota bacterium.</title>
        <authorList>
            <person name="Du Z.-J."/>
            <person name="Ye Y.-Q."/>
        </authorList>
    </citation>
    <scope>NUCLEOTIDE SEQUENCE [LARGE SCALE GENOMIC DNA]</scope>
    <source>
        <strain evidence="3 4">DH-20</strain>
    </source>
</reference>
<feature type="domain" description="Enoyl reductase (ER)" evidence="2">
    <location>
        <begin position="13"/>
        <end position="343"/>
    </location>
</feature>
<dbReference type="PANTHER" id="PTHR44154:SF1">
    <property type="entry name" value="QUINONE OXIDOREDUCTASE"/>
    <property type="match status" value="1"/>
</dbReference>
<dbReference type="InterPro" id="IPR013154">
    <property type="entry name" value="ADH-like_N"/>
</dbReference>
<dbReference type="Gene3D" id="3.90.180.10">
    <property type="entry name" value="Medium-chain alcohol dehydrogenases, catalytic domain"/>
    <property type="match status" value="1"/>
</dbReference>
<dbReference type="Pfam" id="PF00107">
    <property type="entry name" value="ADH_zinc_N"/>
    <property type="match status" value="1"/>
</dbReference>
<evidence type="ECO:0000256" key="1">
    <source>
        <dbReference type="ARBA" id="ARBA00022857"/>
    </source>
</evidence>
<evidence type="ECO:0000313" key="3">
    <source>
        <dbReference type="EMBL" id="MEK9499543.1"/>
    </source>
</evidence>